<dbReference type="InterPro" id="IPR046083">
    <property type="entry name" value="DUF6101"/>
</dbReference>
<evidence type="ECO:0000313" key="1">
    <source>
        <dbReference type="EMBL" id="GJE04898.1"/>
    </source>
</evidence>
<sequence length="188" mass="20818">MHFAWDDERPTRGRLLRQGIGQMNTESIMSATPQNDLRQDGVPAFDFAFGASALPVYGTGTERCAGVALAFATDEAEACGEDRFALLLTGEDGSVIARLGPFCEEEVVAVWRDLSGKTGLPRMIQREEGGLSLVSRQIGRLALGTTRIRRRHGSLGERRPRFLTRRKTGRLPARPQIHRDENEIIARS</sequence>
<dbReference type="Pfam" id="PF19596">
    <property type="entry name" value="DUF6101"/>
    <property type="match status" value="1"/>
</dbReference>
<keyword evidence="2" id="KW-1185">Reference proteome</keyword>
<evidence type="ECO:0000313" key="2">
    <source>
        <dbReference type="Proteomes" id="UP001055102"/>
    </source>
</evidence>
<comment type="caution">
    <text evidence="1">The sequence shown here is derived from an EMBL/GenBank/DDBJ whole genome shotgun (WGS) entry which is preliminary data.</text>
</comment>
<gene>
    <name evidence="1" type="ORF">AOPFMNJM_0190</name>
</gene>
<dbReference type="EMBL" id="BPQR01000002">
    <property type="protein sequence ID" value="GJE04898.1"/>
    <property type="molecule type" value="Genomic_DNA"/>
</dbReference>
<reference evidence="1" key="2">
    <citation type="submission" date="2021-08" db="EMBL/GenBank/DDBJ databases">
        <authorList>
            <person name="Tani A."/>
            <person name="Ola A."/>
            <person name="Ogura Y."/>
            <person name="Katsura K."/>
            <person name="Hayashi T."/>
        </authorList>
    </citation>
    <scope>NUCLEOTIDE SEQUENCE</scope>
    <source>
        <strain evidence="1">LMG 23639</strain>
    </source>
</reference>
<dbReference type="Proteomes" id="UP001055102">
    <property type="component" value="Unassembled WGS sequence"/>
</dbReference>
<organism evidence="1 2">
    <name type="scientific">Methylobacterium jeotgali</name>
    <dbReference type="NCBI Taxonomy" id="381630"/>
    <lineage>
        <taxon>Bacteria</taxon>
        <taxon>Pseudomonadati</taxon>
        <taxon>Pseudomonadota</taxon>
        <taxon>Alphaproteobacteria</taxon>
        <taxon>Hyphomicrobiales</taxon>
        <taxon>Methylobacteriaceae</taxon>
        <taxon>Methylobacterium</taxon>
    </lineage>
</organism>
<accession>A0ABQ4SSV4</accession>
<proteinExistence type="predicted"/>
<name>A0ABQ4SSV4_9HYPH</name>
<reference evidence="1" key="1">
    <citation type="journal article" date="2021" name="Front. Microbiol.">
        <title>Comprehensive Comparative Genomics and Phenotyping of Methylobacterium Species.</title>
        <authorList>
            <person name="Alessa O."/>
            <person name="Ogura Y."/>
            <person name="Fujitani Y."/>
            <person name="Takami H."/>
            <person name="Hayashi T."/>
            <person name="Sahin N."/>
            <person name="Tani A."/>
        </authorList>
    </citation>
    <scope>NUCLEOTIDE SEQUENCE</scope>
    <source>
        <strain evidence="1">LMG 23639</strain>
    </source>
</reference>
<protein>
    <submittedName>
        <fullName evidence="1">Uncharacterized protein</fullName>
    </submittedName>
</protein>